<dbReference type="InterPro" id="IPR011598">
    <property type="entry name" value="bHLH_dom"/>
</dbReference>
<feature type="region of interest" description="Disordered" evidence="6">
    <location>
        <begin position="641"/>
        <end position="676"/>
    </location>
</feature>
<dbReference type="SUPFAM" id="SSF55785">
    <property type="entry name" value="PYP-like sensor domain (PAS domain)"/>
    <property type="match status" value="2"/>
</dbReference>
<reference evidence="9" key="1">
    <citation type="submission" date="2023-10" db="EMBL/GenBank/DDBJ databases">
        <title>Genome assembly of Pristionchus species.</title>
        <authorList>
            <person name="Yoshida K."/>
            <person name="Sommer R.J."/>
        </authorList>
    </citation>
    <scope>NUCLEOTIDE SEQUENCE</scope>
    <source>
        <strain evidence="9">RS5133</strain>
    </source>
</reference>
<protein>
    <submittedName>
        <fullName evidence="9">Uncharacterized protein</fullName>
    </submittedName>
</protein>
<evidence type="ECO:0000256" key="3">
    <source>
        <dbReference type="ARBA" id="ARBA00023015"/>
    </source>
</evidence>
<dbReference type="GO" id="GO:0000981">
    <property type="term" value="F:DNA-binding transcription factor activity, RNA polymerase II-specific"/>
    <property type="evidence" value="ECO:0007669"/>
    <property type="project" value="TreeGrafter"/>
</dbReference>
<feature type="domain" description="BHLH" evidence="8">
    <location>
        <begin position="11"/>
        <end position="65"/>
    </location>
</feature>
<dbReference type="PROSITE" id="PS50888">
    <property type="entry name" value="BHLH"/>
    <property type="match status" value="1"/>
</dbReference>
<proteinExistence type="predicted"/>
<dbReference type="Proteomes" id="UP001432322">
    <property type="component" value="Unassembled WGS sequence"/>
</dbReference>
<dbReference type="InterPro" id="IPR035965">
    <property type="entry name" value="PAS-like_dom_sf"/>
</dbReference>
<dbReference type="GO" id="GO:0046983">
    <property type="term" value="F:protein dimerization activity"/>
    <property type="evidence" value="ECO:0007669"/>
    <property type="project" value="InterPro"/>
</dbReference>
<dbReference type="SMART" id="SM00091">
    <property type="entry name" value="PAS"/>
    <property type="match status" value="2"/>
</dbReference>
<dbReference type="EMBL" id="BTSY01000001">
    <property type="protein sequence ID" value="GMT09863.1"/>
    <property type="molecule type" value="Genomic_DNA"/>
</dbReference>
<dbReference type="Gene3D" id="3.30.450.20">
    <property type="entry name" value="PAS domain"/>
    <property type="match status" value="2"/>
</dbReference>
<evidence type="ECO:0000259" key="8">
    <source>
        <dbReference type="PROSITE" id="PS50888"/>
    </source>
</evidence>
<evidence type="ECO:0000313" key="10">
    <source>
        <dbReference type="Proteomes" id="UP001432322"/>
    </source>
</evidence>
<evidence type="ECO:0000256" key="6">
    <source>
        <dbReference type="SAM" id="MobiDB-lite"/>
    </source>
</evidence>
<keyword evidence="2" id="KW-0677">Repeat</keyword>
<organism evidence="9 10">
    <name type="scientific">Pristionchus fissidentatus</name>
    <dbReference type="NCBI Taxonomy" id="1538716"/>
    <lineage>
        <taxon>Eukaryota</taxon>
        <taxon>Metazoa</taxon>
        <taxon>Ecdysozoa</taxon>
        <taxon>Nematoda</taxon>
        <taxon>Chromadorea</taxon>
        <taxon>Rhabditida</taxon>
        <taxon>Rhabditina</taxon>
        <taxon>Diplogasteromorpha</taxon>
        <taxon>Diplogasteroidea</taxon>
        <taxon>Neodiplogasteridae</taxon>
        <taxon>Pristionchus</taxon>
    </lineage>
</organism>
<keyword evidence="10" id="KW-1185">Reference proteome</keyword>
<dbReference type="Pfam" id="PF00989">
    <property type="entry name" value="PAS"/>
    <property type="match status" value="1"/>
</dbReference>
<dbReference type="AlphaFoldDB" id="A0AAV5UUG7"/>
<feature type="domain" description="PAS" evidence="7">
    <location>
        <begin position="250"/>
        <end position="299"/>
    </location>
</feature>
<keyword evidence="4" id="KW-0804">Transcription</keyword>
<gene>
    <name evidence="9" type="ORF">PFISCL1PPCAC_1160</name>
</gene>
<sequence length="783" mass="84948">MEDNRKRNMDRRRETSRFAARDRRAKESDIYDDLKEVVPVVEEQTVTHVDRIALLRVAATVCRYRKNVGNALTAAPASASLLRRSFQREVQGESPWSEDSLMECLDGFIIVADSDGVILYVTESVSLFLGLTQTDFAGRHLRDFIAADDYKDYLACTQELTADTEQEESRTSVLRIKTVISPRGRNLNLKSAILKPVAFSIRVLVSAAGHCHLLQAITVPAGQGTVSSSANAITKGDTPSGTFMTRHTCDMRLSYVSETLYNLLKSDSRSLMGASYYELVHPADAERLRTAVQELLVKGHTRTPYYRLITGPGSVAWIMTEANTVTHTTRGQKGQYIIGIHHMLGQQTEEECDRGACEGVAAGLAVRIKQEPDDREYLGRQPEILDCVDFTPLGADGGEFHPVPQHKTRRGFGTLANDPLFNTENNESSAPARKQSFHQVLSWLFREQPERIGEEEGDCGGERREEGGSPYDAVQSYTASGPRTQLSLDAYGRSTDGLGGGDVGRRVGGGGALLQGASVQQQQPYGQQHLSPQNALSSSFSRACDLSSSPSGGGAASGIRSDSPLSVAQIERELRSEELHRFAFESGRGAGLPQTNTLPLPYSSGRRYEQGQVVLSSVPPAGFSAAEPLYGVRRGQRVNPSLVSSGYGSTVNSCSPSSSSSTSSSTPRMQQQPPSAAAVCTAAAAAAAAAPPTRMMSYDDGYDRLGSYAPYIDHGEDIAIGAGGFPKEFDLDSLLELPWNDGLPNFGTDMKSEYGLGQVTTPVKRDSVADGLFDDWPAWIDRM</sequence>
<dbReference type="PROSITE" id="PS50112">
    <property type="entry name" value="PAS"/>
    <property type="match status" value="2"/>
</dbReference>
<evidence type="ECO:0000313" key="9">
    <source>
        <dbReference type="EMBL" id="GMT09863.1"/>
    </source>
</evidence>
<name>A0AAV5UUG7_9BILA</name>
<dbReference type="InterPro" id="IPR013767">
    <property type="entry name" value="PAS_fold"/>
</dbReference>
<accession>A0AAV5UUG7</accession>
<dbReference type="PANTHER" id="PTHR23043">
    <property type="entry name" value="HYPOXIA-INDUCIBLE FACTOR 1 ALPHA"/>
    <property type="match status" value="1"/>
</dbReference>
<dbReference type="PANTHER" id="PTHR23043:SF17">
    <property type="entry name" value="PROTEIN SIMILAR"/>
    <property type="match status" value="1"/>
</dbReference>
<evidence type="ECO:0000256" key="5">
    <source>
        <dbReference type="ARBA" id="ARBA00023242"/>
    </source>
</evidence>
<feature type="region of interest" description="Disordered" evidence="6">
    <location>
        <begin position="1"/>
        <end position="24"/>
    </location>
</feature>
<feature type="domain" description="PAS" evidence="7">
    <location>
        <begin position="101"/>
        <end position="149"/>
    </location>
</feature>
<keyword evidence="3" id="KW-0805">Transcription regulation</keyword>
<dbReference type="Pfam" id="PF23171">
    <property type="entry name" value="bHLH_HIF1A"/>
    <property type="match status" value="1"/>
</dbReference>
<dbReference type="GO" id="GO:0071456">
    <property type="term" value="P:cellular response to hypoxia"/>
    <property type="evidence" value="ECO:0007669"/>
    <property type="project" value="TreeGrafter"/>
</dbReference>
<feature type="compositionally biased region" description="Gly residues" evidence="6">
    <location>
        <begin position="497"/>
        <end position="506"/>
    </location>
</feature>
<feature type="compositionally biased region" description="Polar residues" evidence="6">
    <location>
        <begin position="475"/>
        <end position="487"/>
    </location>
</feature>
<dbReference type="Pfam" id="PF14598">
    <property type="entry name" value="PAS_11"/>
    <property type="match status" value="1"/>
</dbReference>
<feature type="compositionally biased region" description="Low complexity" evidence="6">
    <location>
        <begin position="649"/>
        <end position="676"/>
    </location>
</feature>
<dbReference type="InterPro" id="IPR000014">
    <property type="entry name" value="PAS"/>
</dbReference>
<feature type="region of interest" description="Disordered" evidence="6">
    <location>
        <begin position="451"/>
        <end position="506"/>
    </location>
</feature>
<dbReference type="GO" id="GO:0010557">
    <property type="term" value="P:positive regulation of macromolecule biosynthetic process"/>
    <property type="evidence" value="ECO:0007669"/>
    <property type="project" value="UniProtKB-ARBA"/>
</dbReference>
<dbReference type="NCBIfam" id="TIGR00229">
    <property type="entry name" value="sensory_box"/>
    <property type="match status" value="1"/>
</dbReference>
<dbReference type="CDD" id="cd00130">
    <property type="entry name" value="PAS"/>
    <property type="match status" value="2"/>
</dbReference>
<dbReference type="GO" id="GO:0005634">
    <property type="term" value="C:nucleus"/>
    <property type="evidence" value="ECO:0007669"/>
    <property type="project" value="UniProtKB-SubCell"/>
</dbReference>
<evidence type="ECO:0000256" key="4">
    <source>
        <dbReference type="ARBA" id="ARBA00023163"/>
    </source>
</evidence>
<keyword evidence="5" id="KW-0539">Nucleus</keyword>
<comment type="caution">
    <text evidence="9">The sequence shown here is derived from an EMBL/GenBank/DDBJ whole genome shotgun (WGS) entry which is preliminary data.</text>
</comment>
<comment type="subcellular location">
    <subcellularLocation>
        <location evidence="1">Nucleus</location>
    </subcellularLocation>
</comment>
<evidence type="ECO:0000259" key="7">
    <source>
        <dbReference type="PROSITE" id="PS50112"/>
    </source>
</evidence>
<dbReference type="GO" id="GO:0000977">
    <property type="term" value="F:RNA polymerase II transcription regulatory region sequence-specific DNA binding"/>
    <property type="evidence" value="ECO:0007669"/>
    <property type="project" value="TreeGrafter"/>
</dbReference>
<evidence type="ECO:0000256" key="1">
    <source>
        <dbReference type="ARBA" id="ARBA00004123"/>
    </source>
</evidence>
<feature type="compositionally biased region" description="Basic and acidic residues" evidence="6">
    <location>
        <begin position="451"/>
        <end position="467"/>
    </location>
</feature>
<feature type="region of interest" description="Disordered" evidence="6">
    <location>
        <begin position="541"/>
        <end position="564"/>
    </location>
</feature>
<evidence type="ECO:0000256" key="2">
    <source>
        <dbReference type="ARBA" id="ARBA00022737"/>
    </source>
</evidence>